<feature type="region of interest" description="CC/SHH/C" evidence="15">
    <location>
        <begin position="73"/>
        <end position="101"/>
    </location>
</feature>
<accession>A0A0M9VR61</accession>
<evidence type="ECO:0000256" key="1">
    <source>
        <dbReference type="ARBA" id="ARBA00004496"/>
    </source>
</evidence>
<keyword evidence="5" id="KW-0547">Nucleotide-binding</keyword>
<comment type="similarity">
    <text evidence="2">Belongs to the DNA2/NAM7 helicase family.</text>
</comment>
<evidence type="ECO:0000256" key="8">
    <source>
        <dbReference type="ARBA" id="ARBA00022806"/>
    </source>
</evidence>
<dbReference type="STRING" id="77020.A0A0M9VR61"/>
<keyword evidence="6 15" id="KW-0863">Zinc-finger</keyword>
<dbReference type="FunFam" id="3.40.50.300:FF:000097">
    <property type="entry name" value="Regulator of nonsense transcripts 1"/>
    <property type="match status" value="1"/>
</dbReference>
<feature type="region of interest" description="Disordered" evidence="16">
    <location>
        <begin position="846"/>
        <end position="879"/>
    </location>
</feature>
<evidence type="ECO:0000256" key="6">
    <source>
        <dbReference type="ARBA" id="ARBA00022771"/>
    </source>
</evidence>
<keyword evidence="7" id="KW-0378">Hydrolase</keyword>
<evidence type="ECO:0000256" key="9">
    <source>
        <dbReference type="ARBA" id="ARBA00022833"/>
    </source>
</evidence>
<dbReference type="GO" id="GO:0003678">
    <property type="term" value="F:DNA helicase activity"/>
    <property type="evidence" value="ECO:0007669"/>
    <property type="project" value="UniProtKB-EC"/>
</dbReference>
<dbReference type="PANTHER" id="PTHR10887:SF364">
    <property type="entry name" value="REGULATOR OF NONSENSE TRANSCRIPTS 1"/>
    <property type="match status" value="1"/>
</dbReference>
<dbReference type="GO" id="GO:0005524">
    <property type="term" value="F:ATP binding"/>
    <property type="evidence" value="ECO:0007669"/>
    <property type="project" value="UniProtKB-KW"/>
</dbReference>
<evidence type="ECO:0000256" key="3">
    <source>
        <dbReference type="ARBA" id="ARBA00022490"/>
    </source>
</evidence>
<dbReference type="Gene3D" id="2.40.30.230">
    <property type="match status" value="1"/>
</dbReference>
<feature type="region of interest" description="Disordered" evidence="16">
    <location>
        <begin position="917"/>
        <end position="968"/>
    </location>
</feature>
<evidence type="ECO:0000256" key="13">
    <source>
        <dbReference type="ARBA" id="ARBA00049390"/>
    </source>
</evidence>
<evidence type="ECO:0000256" key="4">
    <source>
        <dbReference type="ARBA" id="ARBA00022723"/>
    </source>
</evidence>
<feature type="domain" description="Upf1" evidence="17">
    <location>
        <begin position="51"/>
        <end position="208"/>
    </location>
</feature>
<dbReference type="InterPro" id="IPR040812">
    <property type="entry name" value="UPF1_1B_dom"/>
</dbReference>
<name>A0A0M9VR61_9BASI</name>
<dbReference type="Gene3D" id="3.40.50.300">
    <property type="entry name" value="P-loop containing nucleotide triphosphate hydrolases"/>
    <property type="match status" value="2"/>
</dbReference>
<evidence type="ECO:0000313" key="18">
    <source>
        <dbReference type="EMBL" id="KOS16262.1"/>
    </source>
</evidence>
<feature type="compositionally biased region" description="Acidic residues" evidence="16">
    <location>
        <begin position="31"/>
        <end position="46"/>
    </location>
</feature>
<dbReference type="CDD" id="cd21407">
    <property type="entry name" value="1B_UPF1-like"/>
    <property type="match status" value="1"/>
</dbReference>
<evidence type="ECO:0000256" key="16">
    <source>
        <dbReference type="SAM" id="MobiDB-lite"/>
    </source>
</evidence>
<dbReference type="PROSITE" id="PS51997">
    <property type="entry name" value="UPF1_CH_RICH"/>
    <property type="match status" value="1"/>
</dbReference>
<dbReference type="InterPro" id="IPR027417">
    <property type="entry name" value="P-loop_NTPase"/>
</dbReference>
<keyword evidence="9 15" id="KW-0862">Zinc</keyword>
<dbReference type="VEuPathDB" id="FungiDB:Malapachy_3558"/>
<gene>
    <name evidence="18" type="ORF">Malapachy_3558</name>
</gene>
<dbReference type="Pfam" id="PF13086">
    <property type="entry name" value="AAA_11"/>
    <property type="match status" value="2"/>
</dbReference>
<dbReference type="CDD" id="cd18808">
    <property type="entry name" value="SF1_C_Upf1"/>
    <property type="match status" value="1"/>
</dbReference>
<keyword evidence="19" id="KW-1185">Reference proteome</keyword>
<feature type="region of interest" description="C4" evidence="15">
    <location>
        <begin position="119"/>
        <end position="149"/>
    </location>
</feature>
<dbReference type="GO" id="GO:0003723">
    <property type="term" value="F:RNA binding"/>
    <property type="evidence" value="ECO:0007669"/>
    <property type="project" value="InterPro"/>
</dbReference>
<evidence type="ECO:0000256" key="7">
    <source>
        <dbReference type="ARBA" id="ARBA00022801"/>
    </source>
</evidence>
<dbReference type="GO" id="GO:0016787">
    <property type="term" value="F:hydrolase activity"/>
    <property type="evidence" value="ECO:0007669"/>
    <property type="project" value="UniProtKB-KW"/>
</dbReference>
<dbReference type="GO" id="GO:0000184">
    <property type="term" value="P:nuclear-transcribed mRNA catabolic process, nonsense-mediated decay"/>
    <property type="evidence" value="ECO:0007669"/>
    <property type="project" value="UniProtKB-KW"/>
</dbReference>
<evidence type="ECO:0000313" key="19">
    <source>
        <dbReference type="Proteomes" id="UP000037751"/>
    </source>
</evidence>
<dbReference type="EMBL" id="LGAV01000001">
    <property type="protein sequence ID" value="KOS16262.1"/>
    <property type="molecule type" value="Genomic_DNA"/>
</dbReference>
<feature type="compositionally biased region" description="Basic and acidic residues" evidence="16">
    <location>
        <begin position="854"/>
        <end position="868"/>
    </location>
</feature>
<dbReference type="AlphaFoldDB" id="A0A0M9VR61"/>
<proteinExistence type="inferred from homology"/>
<keyword evidence="11" id="KW-0866">Nonsense-mediated mRNA decay</keyword>
<dbReference type="GO" id="GO:0008270">
    <property type="term" value="F:zinc ion binding"/>
    <property type="evidence" value="ECO:0007669"/>
    <property type="project" value="UniProtKB-UniRule"/>
</dbReference>
<dbReference type="InterPro" id="IPR045055">
    <property type="entry name" value="DNA2/NAM7-like"/>
</dbReference>
<reference evidence="18 19" key="1">
    <citation type="submission" date="2015-07" db="EMBL/GenBank/DDBJ databases">
        <title>Draft Genome Sequence of Malassezia furfur CBS1878 and Malassezia pachydermatis CBS1879.</title>
        <authorList>
            <person name="Triana S."/>
            <person name="Ohm R."/>
            <person name="Gonzalez A."/>
            <person name="DeCock H."/>
            <person name="Restrepo S."/>
            <person name="Celis A."/>
        </authorList>
    </citation>
    <scope>NUCLEOTIDE SEQUENCE [LARGE SCALE GENOMIC DNA]</scope>
    <source>
        <strain evidence="18 19">CBS 1879</strain>
    </source>
</reference>
<dbReference type="SUPFAM" id="SSF52540">
    <property type="entry name" value="P-loop containing nucleoside triphosphate hydrolases"/>
    <property type="match status" value="1"/>
</dbReference>
<dbReference type="Pfam" id="PF13087">
    <property type="entry name" value="AAA_12"/>
    <property type="match status" value="1"/>
</dbReference>
<dbReference type="GO" id="GO:0003724">
    <property type="term" value="F:RNA helicase activity"/>
    <property type="evidence" value="ECO:0007669"/>
    <property type="project" value="UniProtKB-EC"/>
</dbReference>
<dbReference type="InterPro" id="IPR047187">
    <property type="entry name" value="SF1_C_Upf1"/>
</dbReference>
<comment type="function">
    <text evidence="14">RNA-dependent helicase required for nonsense-mediated decay (NMD) of aberrant mRNAs containing premature stop codons and modulates the expression level of normal mRNAs. Also capable of unwinding double-stranded DNA and translocating on single-stranded DNA.</text>
</comment>
<dbReference type="InterPro" id="IPR041679">
    <property type="entry name" value="DNA2/NAM7-like_C"/>
</dbReference>
<dbReference type="CDD" id="cd18039">
    <property type="entry name" value="DEXXQc_UPF1"/>
    <property type="match status" value="1"/>
</dbReference>
<evidence type="ECO:0000256" key="11">
    <source>
        <dbReference type="ARBA" id="ARBA00023161"/>
    </source>
</evidence>
<protein>
    <submittedName>
        <fullName evidence="18">Atp dependent helicase</fullName>
    </submittedName>
</protein>
<evidence type="ECO:0000256" key="10">
    <source>
        <dbReference type="ARBA" id="ARBA00022840"/>
    </source>
</evidence>
<feature type="compositionally biased region" description="Basic and acidic residues" evidence="16">
    <location>
        <begin position="917"/>
        <end position="927"/>
    </location>
</feature>
<evidence type="ECO:0000256" key="14">
    <source>
        <dbReference type="ARBA" id="ARBA00055561"/>
    </source>
</evidence>
<evidence type="ECO:0000256" key="2">
    <source>
        <dbReference type="ARBA" id="ARBA00007913"/>
    </source>
</evidence>
<feature type="region of interest" description="C3H" evidence="15">
    <location>
        <begin position="59"/>
        <end position="91"/>
    </location>
</feature>
<evidence type="ECO:0000256" key="5">
    <source>
        <dbReference type="ARBA" id="ARBA00022741"/>
    </source>
</evidence>
<keyword evidence="3" id="KW-0963">Cytoplasm</keyword>
<comment type="caution">
    <text evidence="18">The sequence shown here is derived from an EMBL/GenBank/DDBJ whole genome shotgun (WGS) entry which is preliminary data.</text>
</comment>
<keyword evidence="10" id="KW-0067">ATP-binding</keyword>
<feature type="compositionally biased region" description="Polar residues" evidence="16">
    <location>
        <begin position="953"/>
        <end position="968"/>
    </location>
</feature>
<keyword evidence="4 15" id="KW-0479">Metal-binding</keyword>
<comment type="catalytic activity">
    <reaction evidence="12">
        <text>ATP + H2O = ADP + phosphate + H(+)</text>
        <dbReference type="Rhea" id="RHEA:13065"/>
        <dbReference type="ChEBI" id="CHEBI:15377"/>
        <dbReference type="ChEBI" id="CHEBI:15378"/>
        <dbReference type="ChEBI" id="CHEBI:30616"/>
        <dbReference type="ChEBI" id="CHEBI:43474"/>
        <dbReference type="ChEBI" id="CHEBI:456216"/>
        <dbReference type="EC" id="3.6.4.12"/>
    </reaction>
    <physiologicalReaction direction="left-to-right" evidence="12">
        <dbReference type="Rhea" id="RHEA:13066"/>
    </physiologicalReaction>
</comment>
<dbReference type="Pfam" id="PF18141">
    <property type="entry name" value="UPF1_1B_dom"/>
    <property type="match status" value="1"/>
</dbReference>
<comment type="subcellular location">
    <subcellularLocation>
        <location evidence="1">Cytoplasm</location>
    </subcellularLocation>
</comment>
<keyword evidence="8 18" id="KW-0347">Helicase</keyword>
<dbReference type="CDD" id="cd21400">
    <property type="entry name" value="ZBD_UPF1-like"/>
    <property type="match status" value="1"/>
</dbReference>
<comment type="catalytic activity">
    <reaction evidence="13">
        <text>ATP + H2O = ADP + phosphate + H(+)</text>
        <dbReference type="Rhea" id="RHEA:13065"/>
        <dbReference type="ChEBI" id="CHEBI:15377"/>
        <dbReference type="ChEBI" id="CHEBI:15378"/>
        <dbReference type="ChEBI" id="CHEBI:30616"/>
        <dbReference type="ChEBI" id="CHEBI:43474"/>
        <dbReference type="ChEBI" id="CHEBI:456216"/>
        <dbReference type="EC" id="3.6.4.13"/>
    </reaction>
    <physiologicalReaction direction="left-to-right" evidence="13">
        <dbReference type="Rhea" id="RHEA:13066"/>
    </physiologicalReaction>
</comment>
<dbReference type="RefSeq" id="XP_017993894.1">
    <property type="nucleotide sequence ID" value="XM_018138026.1"/>
</dbReference>
<dbReference type="GO" id="GO:0005737">
    <property type="term" value="C:cytoplasm"/>
    <property type="evidence" value="ECO:0007669"/>
    <property type="project" value="UniProtKB-SubCell"/>
</dbReference>
<dbReference type="GeneID" id="28729902"/>
<evidence type="ECO:0000259" key="17">
    <source>
        <dbReference type="PROSITE" id="PS51997"/>
    </source>
</evidence>
<organism evidence="18 19">
    <name type="scientific">Malassezia pachydermatis</name>
    <dbReference type="NCBI Taxonomy" id="77020"/>
    <lineage>
        <taxon>Eukaryota</taxon>
        <taxon>Fungi</taxon>
        <taxon>Dikarya</taxon>
        <taxon>Basidiomycota</taxon>
        <taxon>Ustilaginomycotina</taxon>
        <taxon>Malasseziomycetes</taxon>
        <taxon>Malasseziales</taxon>
        <taxon>Malasseziaceae</taxon>
        <taxon>Malassezia</taxon>
    </lineage>
</organism>
<dbReference type="Pfam" id="PF09416">
    <property type="entry name" value="UPF1_Zn_bind"/>
    <property type="match status" value="1"/>
</dbReference>
<evidence type="ECO:0000256" key="15">
    <source>
        <dbReference type="PROSITE-ProRule" id="PRU01341"/>
    </source>
</evidence>
<evidence type="ECO:0000256" key="12">
    <source>
        <dbReference type="ARBA" id="ARBA00048432"/>
    </source>
</evidence>
<dbReference type="InterPro" id="IPR018999">
    <property type="entry name" value="UPF1_CH/ZBD"/>
</dbReference>
<dbReference type="OrthoDB" id="6513042at2759"/>
<dbReference type="InterPro" id="IPR041677">
    <property type="entry name" value="DNA2/NAM7_AAA_11"/>
</dbReference>
<sequence>MAMKDVSPLQHEDDMATIVNDIQHMHVSPEGDVDPDLSSDDYESSSDDEALEEVAPYACAYCGLADVNCVVKCLTCSKWFCNGRGKTTSSHIVTHLVRARHKAVMLHPESPLGDTVPECYTCGSKNPFLLGFIPAKGDAVVMLLCRNPCNYAANTKDVDWDASQWSPLIENRSFLSWFVSIPSAKQQKQVRPITAQQISKLEELWRENEKATLKDVDNPDTEEELPKTLLQYDSPMQYNSILRSLLAVEEAYDRKLKESLVQHDISVRWEPERGGNYLVWLRMPQLESGEIRIAIGDELLLKGAGTMGQPWQARVIVVRFAPTNSMEVACEVPGQLRPPTDSVSNFTVEFVWIGVTYKRMKTGLNKMTKDASCMSPYIQKKLLGLPAGPETLKSEPPRTIVVPGLPSLNHSQVAAIKAVLTRPLSLIQGPPGTGKTVTSATIVYHLTQMNRGKVLVCAPSNVAVDQLTEKIHKTGLKVVRLVSRMRETISSNVRFLALHEQVSILLQDSEIYQKLDTKKRAGEATLKDEVQMKKIISRIERDLLDAADVICTTCSSSADNRLRHYEFQSVLIDEATQAVEPECLLPVVHGCRQLVLVGDHQQLGPVVMHRKVASAGMNLSLFERLVLLGNQPRRLEVQYRMHPCLSEFPSNMFYEGMLQNGVTAQERLRKSVPIPWPVPTLPMMFYQNLGQEEISASGTSYLNRTEASTVEKIVTLLFKAGVQAEQVGVITPYEGQRNFIINYMQMHGSMNKDMYRNMEVASVDAFQGREKDYIIVSCVRSNDRLGIGFLSDPRRLNVALTRARYGLIVVGNPRVLCKNALWYHLLVHFKERQLLVEGPLSNLQPSMIQFGPPPKERRRETPMQRASEDTPGINDSLAMDPVRAPFRGPAKVPGSIRGDLWGELGLDARSLSYNQSDRFRKAPRGGDRDDDLDSLDGYESQPSLADPLDFPTTDASTQGGRPSFTPFT</sequence>
<dbReference type="PANTHER" id="PTHR10887">
    <property type="entry name" value="DNA2/NAM7 HELICASE FAMILY"/>
    <property type="match status" value="1"/>
</dbReference>
<dbReference type="Proteomes" id="UP000037751">
    <property type="component" value="Unassembled WGS sequence"/>
</dbReference>
<feature type="region of interest" description="Disordered" evidence="16">
    <location>
        <begin position="27"/>
        <end position="46"/>
    </location>
</feature>